<dbReference type="EMBL" id="CAKOFQ010007388">
    <property type="protein sequence ID" value="CAH2000066.1"/>
    <property type="molecule type" value="Genomic_DNA"/>
</dbReference>
<dbReference type="OrthoDB" id="6780383at2759"/>
<proteinExistence type="predicted"/>
<reference evidence="2" key="1">
    <citation type="submission" date="2022-03" db="EMBL/GenBank/DDBJ databases">
        <authorList>
            <person name="Sayadi A."/>
        </authorList>
    </citation>
    <scope>NUCLEOTIDE SEQUENCE</scope>
</reference>
<name>A0A9P0LN93_ACAOB</name>
<protein>
    <submittedName>
        <fullName evidence="2">Uncharacterized protein</fullName>
    </submittedName>
</protein>
<evidence type="ECO:0000256" key="1">
    <source>
        <dbReference type="SAM" id="MobiDB-lite"/>
    </source>
</evidence>
<evidence type="ECO:0000313" key="2">
    <source>
        <dbReference type="EMBL" id="CAH2000066.1"/>
    </source>
</evidence>
<dbReference type="Proteomes" id="UP001152888">
    <property type="component" value="Unassembled WGS sequence"/>
</dbReference>
<dbReference type="AlphaFoldDB" id="A0A9P0LN93"/>
<sequence>MMDFDSTAGPSRRVRYGDPDFEETLLKLADEVDEDDSDIDSDAEFIYSDHESGSEQDMDADCERLSTEDDETSIGAPTGNYFYGKNRFK</sequence>
<evidence type="ECO:0000313" key="3">
    <source>
        <dbReference type="Proteomes" id="UP001152888"/>
    </source>
</evidence>
<feature type="region of interest" description="Disordered" evidence="1">
    <location>
        <begin position="47"/>
        <end position="78"/>
    </location>
</feature>
<gene>
    <name evidence="2" type="ORF">ACAOBT_LOCUS25331</name>
</gene>
<keyword evidence="3" id="KW-1185">Reference proteome</keyword>
<organism evidence="2 3">
    <name type="scientific">Acanthoscelides obtectus</name>
    <name type="common">Bean weevil</name>
    <name type="synonym">Bruchus obtectus</name>
    <dbReference type="NCBI Taxonomy" id="200917"/>
    <lineage>
        <taxon>Eukaryota</taxon>
        <taxon>Metazoa</taxon>
        <taxon>Ecdysozoa</taxon>
        <taxon>Arthropoda</taxon>
        <taxon>Hexapoda</taxon>
        <taxon>Insecta</taxon>
        <taxon>Pterygota</taxon>
        <taxon>Neoptera</taxon>
        <taxon>Endopterygota</taxon>
        <taxon>Coleoptera</taxon>
        <taxon>Polyphaga</taxon>
        <taxon>Cucujiformia</taxon>
        <taxon>Chrysomeloidea</taxon>
        <taxon>Chrysomelidae</taxon>
        <taxon>Bruchinae</taxon>
        <taxon>Bruchini</taxon>
        <taxon>Acanthoscelides</taxon>
    </lineage>
</organism>
<comment type="caution">
    <text evidence="2">The sequence shown here is derived from an EMBL/GenBank/DDBJ whole genome shotgun (WGS) entry which is preliminary data.</text>
</comment>
<accession>A0A9P0LN93</accession>